<proteinExistence type="inferred from homology"/>
<comment type="similarity">
    <text evidence="2 11">Belongs to the transketolase family. DXPS subfamily.</text>
</comment>
<dbReference type="CDD" id="cd07033">
    <property type="entry name" value="TPP_PYR_DXS_TK_like"/>
    <property type="match status" value="1"/>
</dbReference>
<evidence type="ECO:0000256" key="9">
    <source>
        <dbReference type="ARBA" id="ARBA00023229"/>
    </source>
</evidence>
<dbReference type="Gene3D" id="3.40.50.970">
    <property type="match status" value="2"/>
</dbReference>
<evidence type="ECO:0000256" key="10">
    <source>
        <dbReference type="ARBA" id="ARBA00055605"/>
    </source>
</evidence>
<feature type="binding site" evidence="11">
    <location>
        <position position="373"/>
    </location>
    <ligand>
        <name>thiamine diphosphate</name>
        <dbReference type="ChEBI" id="CHEBI:58937"/>
    </ligand>
</feature>
<keyword evidence="4 11" id="KW-0808">Transferase</keyword>
<comment type="cofactor">
    <cofactor evidence="11">
        <name>Mg(2+)</name>
        <dbReference type="ChEBI" id="CHEBI:18420"/>
    </cofactor>
    <text evidence="11">Binds 1 Mg(2+) ion per subunit.</text>
</comment>
<dbReference type="InterPro" id="IPR005475">
    <property type="entry name" value="Transketolase-like_Pyr-bd"/>
</dbReference>
<comment type="catalytic activity">
    <reaction evidence="11">
        <text>D-glyceraldehyde 3-phosphate + pyruvate + H(+) = 1-deoxy-D-xylulose 5-phosphate + CO2</text>
        <dbReference type="Rhea" id="RHEA:12605"/>
        <dbReference type="ChEBI" id="CHEBI:15361"/>
        <dbReference type="ChEBI" id="CHEBI:15378"/>
        <dbReference type="ChEBI" id="CHEBI:16526"/>
        <dbReference type="ChEBI" id="CHEBI:57792"/>
        <dbReference type="ChEBI" id="CHEBI:59776"/>
        <dbReference type="EC" id="2.2.1.7"/>
    </reaction>
</comment>
<feature type="binding site" evidence="11">
    <location>
        <begin position="118"/>
        <end position="120"/>
    </location>
    <ligand>
        <name>thiamine diphosphate</name>
        <dbReference type="ChEBI" id="CHEBI:58937"/>
    </ligand>
</feature>
<dbReference type="SUPFAM" id="SSF52518">
    <property type="entry name" value="Thiamin diphosphate-binding fold (THDP-binding)"/>
    <property type="match status" value="2"/>
</dbReference>
<evidence type="ECO:0000313" key="14">
    <source>
        <dbReference type="Proteomes" id="UP000425960"/>
    </source>
</evidence>
<dbReference type="GO" id="GO:0016114">
    <property type="term" value="P:terpenoid biosynthetic process"/>
    <property type="evidence" value="ECO:0007669"/>
    <property type="project" value="UniProtKB-UniRule"/>
</dbReference>
<keyword evidence="9 11" id="KW-0414">Isoprene biosynthesis</keyword>
<dbReference type="InterPro" id="IPR009014">
    <property type="entry name" value="Transketo_C/PFOR_II"/>
</dbReference>
<feature type="binding site" evidence="11">
    <location>
        <begin position="150"/>
        <end position="151"/>
    </location>
    <ligand>
        <name>thiamine diphosphate</name>
        <dbReference type="ChEBI" id="CHEBI:58937"/>
    </ligand>
</feature>
<evidence type="ECO:0000256" key="5">
    <source>
        <dbReference type="ARBA" id="ARBA00022723"/>
    </source>
</evidence>
<dbReference type="NCBIfam" id="NF003933">
    <property type="entry name" value="PRK05444.2-2"/>
    <property type="match status" value="1"/>
</dbReference>
<comment type="function">
    <text evidence="10 11">Catalyzes the acyloin condensation reaction between C atoms 2 and 3 of pyruvate and glyceraldehyde 3-phosphate to yield 1-deoxy-D-xylulose-5-phosphate (DXP).</text>
</comment>
<dbReference type="GO" id="GO:0000287">
    <property type="term" value="F:magnesium ion binding"/>
    <property type="evidence" value="ECO:0007669"/>
    <property type="project" value="UniProtKB-UniRule"/>
</dbReference>
<evidence type="ECO:0000256" key="11">
    <source>
        <dbReference type="HAMAP-Rule" id="MF_00315"/>
    </source>
</evidence>
<dbReference type="InterPro" id="IPR020826">
    <property type="entry name" value="Transketolase_BS"/>
</dbReference>
<evidence type="ECO:0000256" key="1">
    <source>
        <dbReference type="ARBA" id="ARBA00004980"/>
    </source>
</evidence>
<keyword evidence="7 11" id="KW-0784">Thiamine biosynthesis</keyword>
<dbReference type="GO" id="GO:0005829">
    <property type="term" value="C:cytosol"/>
    <property type="evidence" value="ECO:0007669"/>
    <property type="project" value="TreeGrafter"/>
</dbReference>
<dbReference type="AlphaFoldDB" id="A0A5K7ZJ58"/>
<dbReference type="EMBL" id="AP021876">
    <property type="protein sequence ID" value="BBO80245.1"/>
    <property type="molecule type" value="Genomic_DNA"/>
</dbReference>
<dbReference type="InterPro" id="IPR033248">
    <property type="entry name" value="Transketolase_C"/>
</dbReference>
<dbReference type="Pfam" id="PF02779">
    <property type="entry name" value="Transket_pyr"/>
    <property type="match status" value="1"/>
</dbReference>
<dbReference type="Proteomes" id="UP000425960">
    <property type="component" value="Chromosome"/>
</dbReference>
<accession>A0A5K7ZJ58</accession>
<dbReference type="CDD" id="cd02007">
    <property type="entry name" value="TPP_DXS"/>
    <property type="match status" value="1"/>
</dbReference>
<comment type="pathway">
    <text evidence="1 11">Metabolic intermediate biosynthesis; 1-deoxy-D-xylulose 5-phosphate biosynthesis; 1-deoxy-D-xylulose 5-phosphate from D-glyceraldehyde 3-phosphate and pyruvate: step 1/1.</text>
</comment>
<dbReference type="Pfam" id="PF02780">
    <property type="entry name" value="Transketolase_C"/>
    <property type="match status" value="1"/>
</dbReference>
<gene>
    <name evidence="13" type="primary">dxs1</name>
    <name evidence="11" type="synonym">dxs</name>
    <name evidence="13" type="ORF">DSCO28_08110</name>
</gene>
<evidence type="ECO:0000256" key="3">
    <source>
        <dbReference type="ARBA" id="ARBA00011738"/>
    </source>
</evidence>
<dbReference type="GO" id="GO:0030976">
    <property type="term" value="F:thiamine pyrophosphate binding"/>
    <property type="evidence" value="ECO:0007669"/>
    <property type="project" value="UniProtKB-UniRule"/>
</dbReference>
<dbReference type="InterPro" id="IPR049557">
    <property type="entry name" value="Transketolase_CS"/>
</dbReference>
<evidence type="ECO:0000256" key="6">
    <source>
        <dbReference type="ARBA" id="ARBA00022842"/>
    </source>
</evidence>
<sequence length="651" mass="71551">MSPSTMILDTINSPDDLKKLKRVVLPDLAEEIRNTIVNVVSDSGGHLASSLGAVELGIALHYVFDTPRDKILWDVGHQTYAHKLLTGRRQLFPTLRRHGGLSGFTKRSESPYDPFTTGHSSTSISAGLGIACAKRLKEDSAKVVAVIGDGSMTAGLAYEGLNQTGDTHKDKDLIVILNDNEMSISHNVGAISSLLSRTFSASRLQSLRKEFGEFLKSLPRIGENVYQFAKRSEESFKTFVTPGMLFEAFNFEYFGPIDGHNLDHLIDILKNIKTMDEPVLLHVITKKGKGYRQAEENPVYFHGVGSFDVDTGICRKKKTNVPTYTEVFGNTMVALAETNPHIIAVTAAMPEGTGLVPFSKAYPERFFDVGIAEQHGVTFAAGMATEGFRPVVAIYSTFLQRAYDQILHDVCIERLPVVFALDRGGIVGEDGPTHHGMFDISFLRTIPNMVVMAPRDENELRHMLATAVQHDGPIAIRYPRGRGTGVDLDDGFRILPIGKGEIVEHGDDLLILAIGSSVDEAVCAAALLRQNHHIRATVVNARFVKPLDDELILPLVRSIRKIITVEENTVQGGFGSAVLELISDHGIQGAEINRMGIHDIFVEHGPQDLLRRKYKLDATAIVQAALGLTADREAELHSDYPQKENRYATGR</sequence>
<feature type="binding site" evidence="11">
    <location>
        <position position="180"/>
    </location>
    <ligand>
        <name>thiamine diphosphate</name>
        <dbReference type="ChEBI" id="CHEBI:58937"/>
    </ligand>
</feature>
<feature type="binding site" evidence="11">
    <location>
        <position position="180"/>
    </location>
    <ligand>
        <name>Mg(2+)</name>
        <dbReference type="ChEBI" id="CHEBI:18420"/>
    </ligand>
</feature>
<feature type="domain" description="Transketolase-like pyrimidine-binding" evidence="12">
    <location>
        <begin position="322"/>
        <end position="486"/>
    </location>
</feature>
<dbReference type="SUPFAM" id="SSF52922">
    <property type="entry name" value="TK C-terminal domain-like"/>
    <property type="match status" value="1"/>
</dbReference>
<dbReference type="NCBIfam" id="TIGR00204">
    <property type="entry name" value="dxs"/>
    <property type="match status" value="1"/>
</dbReference>
<dbReference type="SMART" id="SM00861">
    <property type="entry name" value="Transket_pyr"/>
    <property type="match status" value="1"/>
</dbReference>
<dbReference type="KEGG" id="dov:DSCO28_08110"/>
<evidence type="ECO:0000256" key="7">
    <source>
        <dbReference type="ARBA" id="ARBA00022977"/>
    </source>
</evidence>
<dbReference type="HAMAP" id="MF_00315">
    <property type="entry name" value="DXP_synth"/>
    <property type="match status" value="1"/>
</dbReference>
<dbReference type="PROSITE" id="PS00801">
    <property type="entry name" value="TRANSKETOLASE_1"/>
    <property type="match status" value="1"/>
</dbReference>
<organism evidence="13 14">
    <name type="scientific">Desulfosarcina ovata subsp. sediminis</name>
    <dbReference type="NCBI Taxonomy" id="885957"/>
    <lineage>
        <taxon>Bacteria</taxon>
        <taxon>Pseudomonadati</taxon>
        <taxon>Thermodesulfobacteriota</taxon>
        <taxon>Desulfobacteria</taxon>
        <taxon>Desulfobacterales</taxon>
        <taxon>Desulfosarcinaceae</taxon>
        <taxon>Desulfosarcina</taxon>
    </lineage>
</organism>
<feature type="binding site" evidence="11">
    <location>
        <position position="149"/>
    </location>
    <ligand>
        <name>Mg(2+)</name>
        <dbReference type="ChEBI" id="CHEBI:18420"/>
    </ligand>
</feature>
<dbReference type="GO" id="GO:0019288">
    <property type="term" value="P:isopentenyl diphosphate biosynthetic process, methylerythritol 4-phosphate pathway"/>
    <property type="evidence" value="ECO:0007669"/>
    <property type="project" value="TreeGrafter"/>
</dbReference>
<dbReference type="UniPathway" id="UPA00064">
    <property type="reaction ID" value="UER00091"/>
</dbReference>
<keyword evidence="6 11" id="KW-0460">Magnesium</keyword>
<dbReference type="PROSITE" id="PS00802">
    <property type="entry name" value="TRANSKETOLASE_2"/>
    <property type="match status" value="1"/>
</dbReference>
<evidence type="ECO:0000313" key="13">
    <source>
        <dbReference type="EMBL" id="BBO80245.1"/>
    </source>
</evidence>
<dbReference type="Pfam" id="PF13292">
    <property type="entry name" value="DXP_synthase_N"/>
    <property type="match status" value="1"/>
</dbReference>
<protein>
    <recommendedName>
        <fullName evidence="11">1-deoxy-D-xylulose-5-phosphate synthase</fullName>
        <ecNumber evidence="11">2.2.1.7</ecNumber>
    </recommendedName>
    <alternativeName>
        <fullName evidence="11">1-deoxyxylulose-5-phosphate synthase</fullName>
        <shortName evidence="11">DXP synthase</shortName>
        <shortName evidence="11">DXPS</shortName>
    </alternativeName>
</protein>
<feature type="binding site" evidence="11">
    <location>
        <position position="77"/>
    </location>
    <ligand>
        <name>thiamine diphosphate</name>
        <dbReference type="ChEBI" id="CHEBI:58937"/>
    </ligand>
</feature>
<keyword evidence="5 11" id="KW-0479">Metal-binding</keyword>
<dbReference type="GO" id="GO:0009228">
    <property type="term" value="P:thiamine biosynthetic process"/>
    <property type="evidence" value="ECO:0007669"/>
    <property type="project" value="UniProtKB-UniRule"/>
</dbReference>
<name>A0A5K7ZJ58_9BACT</name>
<keyword evidence="8 11" id="KW-0786">Thiamine pyrophosphate</keyword>
<dbReference type="FunFam" id="3.40.50.970:FF:000005">
    <property type="entry name" value="1-deoxy-D-xylulose-5-phosphate synthase"/>
    <property type="match status" value="1"/>
</dbReference>
<reference evidence="13 14" key="1">
    <citation type="submission" date="2019-11" db="EMBL/GenBank/DDBJ databases">
        <title>Comparative genomics of hydrocarbon-degrading Desulfosarcina strains.</title>
        <authorList>
            <person name="Watanabe M."/>
            <person name="Kojima H."/>
            <person name="Fukui M."/>
        </authorList>
    </citation>
    <scope>NUCLEOTIDE SEQUENCE [LARGE SCALE GENOMIC DNA]</scope>
    <source>
        <strain evidence="13 14">28bB2T</strain>
    </source>
</reference>
<dbReference type="EC" id="2.2.1.7" evidence="11"/>
<dbReference type="PANTHER" id="PTHR43322:SF5">
    <property type="entry name" value="1-DEOXY-D-XYLULOSE-5-PHOSPHATE SYNTHASE, CHLOROPLASTIC"/>
    <property type="match status" value="1"/>
</dbReference>
<evidence type="ECO:0000259" key="12">
    <source>
        <dbReference type="SMART" id="SM00861"/>
    </source>
</evidence>
<comment type="cofactor">
    <cofactor evidence="11">
        <name>thiamine diphosphate</name>
        <dbReference type="ChEBI" id="CHEBI:58937"/>
    </cofactor>
    <text evidence="11">Binds 1 thiamine pyrophosphate per subunit.</text>
</comment>
<dbReference type="PANTHER" id="PTHR43322">
    <property type="entry name" value="1-D-DEOXYXYLULOSE 5-PHOSPHATE SYNTHASE-RELATED"/>
    <property type="match status" value="1"/>
</dbReference>
<feature type="binding site" evidence="11">
    <location>
        <position position="291"/>
    </location>
    <ligand>
        <name>thiamine diphosphate</name>
        <dbReference type="ChEBI" id="CHEBI:58937"/>
    </ligand>
</feature>
<dbReference type="InterPro" id="IPR005477">
    <property type="entry name" value="Dxylulose-5-P_synthase"/>
</dbReference>
<comment type="subunit">
    <text evidence="3 11">Homodimer.</text>
</comment>
<dbReference type="GO" id="GO:0008661">
    <property type="term" value="F:1-deoxy-D-xylulose-5-phosphate synthase activity"/>
    <property type="evidence" value="ECO:0007669"/>
    <property type="project" value="UniProtKB-UniRule"/>
</dbReference>
<evidence type="ECO:0000256" key="4">
    <source>
        <dbReference type="ARBA" id="ARBA00022679"/>
    </source>
</evidence>
<dbReference type="Gene3D" id="3.40.50.920">
    <property type="match status" value="1"/>
</dbReference>
<dbReference type="FunFam" id="3.40.50.920:FF:000002">
    <property type="entry name" value="1-deoxy-D-xylulose-5-phosphate synthase"/>
    <property type="match status" value="1"/>
</dbReference>
<evidence type="ECO:0000256" key="2">
    <source>
        <dbReference type="ARBA" id="ARBA00011081"/>
    </source>
</evidence>
<dbReference type="InterPro" id="IPR029061">
    <property type="entry name" value="THDP-binding"/>
</dbReference>
<evidence type="ECO:0000256" key="8">
    <source>
        <dbReference type="ARBA" id="ARBA00023052"/>
    </source>
</evidence>